<keyword evidence="3" id="KW-1185">Reference proteome</keyword>
<feature type="compositionally biased region" description="Polar residues" evidence="1">
    <location>
        <begin position="97"/>
        <end position="113"/>
    </location>
</feature>
<evidence type="ECO:0000313" key="3">
    <source>
        <dbReference type="Proteomes" id="UP001412067"/>
    </source>
</evidence>
<evidence type="ECO:0000313" key="2">
    <source>
        <dbReference type="EMBL" id="KAK8966691.1"/>
    </source>
</evidence>
<comment type="caution">
    <text evidence="2">The sequence shown here is derived from an EMBL/GenBank/DDBJ whole genome shotgun (WGS) entry which is preliminary data.</text>
</comment>
<gene>
    <name evidence="2" type="ORF">KSP40_PGU010912</name>
</gene>
<feature type="compositionally biased region" description="Basic and acidic residues" evidence="1">
    <location>
        <begin position="114"/>
        <end position="170"/>
    </location>
</feature>
<feature type="compositionally biased region" description="Basic and acidic residues" evidence="1">
    <location>
        <begin position="81"/>
        <end position="96"/>
    </location>
</feature>
<evidence type="ECO:0000256" key="1">
    <source>
        <dbReference type="SAM" id="MobiDB-lite"/>
    </source>
</evidence>
<accession>A0ABR2MRL4</accession>
<reference evidence="2 3" key="1">
    <citation type="journal article" date="2022" name="Nat. Plants">
        <title>Genomes of leafy and leafless Platanthera orchids illuminate the evolution of mycoheterotrophy.</title>
        <authorList>
            <person name="Li M.H."/>
            <person name="Liu K.W."/>
            <person name="Li Z."/>
            <person name="Lu H.C."/>
            <person name="Ye Q.L."/>
            <person name="Zhang D."/>
            <person name="Wang J.Y."/>
            <person name="Li Y.F."/>
            <person name="Zhong Z.M."/>
            <person name="Liu X."/>
            <person name="Yu X."/>
            <person name="Liu D.K."/>
            <person name="Tu X.D."/>
            <person name="Liu B."/>
            <person name="Hao Y."/>
            <person name="Liao X.Y."/>
            <person name="Jiang Y.T."/>
            <person name="Sun W.H."/>
            <person name="Chen J."/>
            <person name="Chen Y.Q."/>
            <person name="Ai Y."/>
            <person name="Zhai J.W."/>
            <person name="Wu S.S."/>
            <person name="Zhou Z."/>
            <person name="Hsiao Y.Y."/>
            <person name="Wu W.L."/>
            <person name="Chen Y.Y."/>
            <person name="Lin Y.F."/>
            <person name="Hsu J.L."/>
            <person name="Li C.Y."/>
            <person name="Wang Z.W."/>
            <person name="Zhao X."/>
            <person name="Zhong W.Y."/>
            <person name="Ma X.K."/>
            <person name="Ma L."/>
            <person name="Huang J."/>
            <person name="Chen G.Z."/>
            <person name="Huang M.Z."/>
            <person name="Huang L."/>
            <person name="Peng D.H."/>
            <person name="Luo Y.B."/>
            <person name="Zou S.Q."/>
            <person name="Chen S.P."/>
            <person name="Lan S."/>
            <person name="Tsai W.C."/>
            <person name="Van de Peer Y."/>
            <person name="Liu Z.J."/>
        </authorList>
    </citation>
    <scope>NUCLEOTIDE SEQUENCE [LARGE SCALE GENOMIC DNA]</scope>
    <source>
        <strain evidence="2">Lor288</strain>
    </source>
</reference>
<feature type="region of interest" description="Disordered" evidence="1">
    <location>
        <begin position="32"/>
        <end position="170"/>
    </location>
</feature>
<organism evidence="2 3">
    <name type="scientific">Platanthera guangdongensis</name>
    <dbReference type="NCBI Taxonomy" id="2320717"/>
    <lineage>
        <taxon>Eukaryota</taxon>
        <taxon>Viridiplantae</taxon>
        <taxon>Streptophyta</taxon>
        <taxon>Embryophyta</taxon>
        <taxon>Tracheophyta</taxon>
        <taxon>Spermatophyta</taxon>
        <taxon>Magnoliopsida</taxon>
        <taxon>Liliopsida</taxon>
        <taxon>Asparagales</taxon>
        <taxon>Orchidaceae</taxon>
        <taxon>Orchidoideae</taxon>
        <taxon>Orchideae</taxon>
        <taxon>Orchidinae</taxon>
        <taxon>Platanthera</taxon>
    </lineage>
</organism>
<name>A0ABR2MRL4_9ASPA</name>
<sequence length="231" mass="26636">MLGFLLYEEVKETADGNIEEIKGHLRTLQIQEVAAKHDTKERSRRHRTTTKDGREMAPSAETQVSKSKDNETVSKNTENGISRDKKKGYSSEESRTSNDFQLQETNNFGVSQISHEKAERFIDKTQKEADKEVESRGKSENPENSDEKRKLSLQTEKAENPENKQNVDGRGELATDIEHELENEHEHEIKHKYEPEIDPEHEPASQSFLHLRNHYYIMISCSPLSCRVCIL</sequence>
<proteinExistence type="predicted"/>
<protein>
    <submittedName>
        <fullName evidence="2">Uncharacterized protein</fullName>
    </submittedName>
</protein>
<dbReference type="EMBL" id="JBBWWR010000005">
    <property type="protein sequence ID" value="KAK8966691.1"/>
    <property type="molecule type" value="Genomic_DNA"/>
</dbReference>
<dbReference type="Proteomes" id="UP001412067">
    <property type="component" value="Unassembled WGS sequence"/>
</dbReference>